<comment type="caution">
    <text evidence="10">The sequence shown here is derived from an EMBL/GenBank/DDBJ whole genome shotgun (WGS) entry which is preliminary data.</text>
</comment>
<keyword evidence="4" id="KW-0862">Zinc</keyword>
<feature type="domain" description="C2H2-type" evidence="9">
    <location>
        <begin position="10"/>
        <end position="39"/>
    </location>
</feature>
<evidence type="ECO:0000256" key="1">
    <source>
        <dbReference type="ARBA" id="ARBA00004123"/>
    </source>
</evidence>
<dbReference type="PROSITE" id="PS50157">
    <property type="entry name" value="ZINC_FINGER_C2H2_2"/>
    <property type="match status" value="3"/>
</dbReference>
<evidence type="ECO:0000256" key="4">
    <source>
        <dbReference type="ARBA" id="ARBA00022833"/>
    </source>
</evidence>
<dbReference type="GO" id="GO:0080084">
    <property type="term" value="F:5S rDNA binding"/>
    <property type="evidence" value="ECO:0007669"/>
    <property type="project" value="TreeGrafter"/>
</dbReference>
<dbReference type="Proteomes" id="UP001370490">
    <property type="component" value="Unassembled WGS sequence"/>
</dbReference>
<feature type="domain" description="C2H2-type" evidence="9">
    <location>
        <begin position="39"/>
        <end position="69"/>
    </location>
</feature>
<evidence type="ECO:0000259" key="9">
    <source>
        <dbReference type="PROSITE" id="PS50157"/>
    </source>
</evidence>
<reference evidence="10 11" key="1">
    <citation type="submission" date="2023-12" db="EMBL/GenBank/DDBJ databases">
        <title>A high-quality genome assembly for Dillenia turbinata (Dilleniales).</title>
        <authorList>
            <person name="Chanderbali A."/>
        </authorList>
    </citation>
    <scope>NUCLEOTIDE SEQUENCE [LARGE SCALE GENOMIC DNA]</scope>
    <source>
        <strain evidence="10">LSX21</strain>
        <tissue evidence="10">Leaf</tissue>
    </source>
</reference>
<dbReference type="PANTHER" id="PTHR46179">
    <property type="entry name" value="ZINC FINGER PROTEIN"/>
    <property type="match status" value="1"/>
</dbReference>
<evidence type="ECO:0000256" key="8">
    <source>
        <dbReference type="PROSITE-ProRule" id="PRU00042"/>
    </source>
</evidence>
<evidence type="ECO:0000256" key="2">
    <source>
        <dbReference type="ARBA" id="ARBA00022723"/>
    </source>
</evidence>
<keyword evidence="6" id="KW-0804">Transcription</keyword>
<evidence type="ECO:0000256" key="7">
    <source>
        <dbReference type="ARBA" id="ARBA00023242"/>
    </source>
</evidence>
<dbReference type="GO" id="GO:0003700">
    <property type="term" value="F:DNA-binding transcription factor activity"/>
    <property type="evidence" value="ECO:0007669"/>
    <property type="project" value="TreeGrafter"/>
</dbReference>
<dbReference type="GO" id="GO:0005730">
    <property type="term" value="C:nucleolus"/>
    <property type="evidence" value="ECO:0007669"/>
    <property type="project" value="TreeGrafter"/>
</dbReference>
<feature type="domain" description="C2H2-type" evidence="9">
    <location>
        <begin position="79"/>
        <end position="103"/>
    </location>
</feature>
<dbReference type="Gene3D" id="3.30.160.60">
    <property type="entry name" value="Classic Zinc Finger"/>
    <property type="match status" value="3"/>
</dbReference>
<name>A0AAN8V8W8_9MAGN</name>
<keyword evidence="7" id="KW-0539">Nucleus</keyword>
<keyword evidence="2" id="KW-0479">Metal-binding</keyword>
<evidence type="ECO:0000256" key="6">
    <source>
        <dbReference type="ARBA" id="ARBA00023163"/>
    </source>
</evidence>
<dbReference type="Pfam" id="PF00096">
    <property type="entry name" value="zf-C2H2"/>
    <property type="match status" value="2"/>
</dbReference>
<dbReference type="GO" id="GO:0006357">
    <property type="term" value="P:regulation of transcription by RNA polymerase II"/>
    <property type="evidence" value="ECO:0007669"/>
    <property type="project" value="TreeGrafter"/>
</dbReference>
<dbReference type="GO" id="GO:0008270">
    <property type="term" value="F:zinc ion binding"/>
    <property type="evidence" value="ECO:0007669"/>
    <property type="project" value="UniProtKB-KW"/>
</dbReference>
<evidence type="ECO:0000256" key="5">
    <source>
        <dbReference type="ARBA" id="ARBA00023015"/>
    </source>
</evidence>
<gene>
    <name evidence="10" type="ORF">RJ641_007500</name>
</gene>
<dbReference type="AlphaFoldDB" id="A0AAN8V8W8"/>
<dbReference type="SMART" id="SM00355">
    <property type="entry name" value="ZnF_C2H2"/>
    <property type="match status" value="4"/>
</dbReference>
<evidence type="ECO:0000313" key="10">
    <source>
        <dbReference type="EMBL" id="KAK6925781.1"/>
    </source>
</evidence>
<dbReference type="InterPro" id="IPR051061">
    <property type="entry name" value="Zinc_finger_trans_reg"/>
</dbReference>
<dbReference type="InterPro" id="IPR036236">
    <property type="entry name" value="Znf_C2H2_sf"/>
</dbReference>
<dbReference type="PANTHER" id="PTHR46179:SF13">
    <property type="entry name" value="C2H2-TYPE DOMAIN-CONTAINING PROTEIN"/>
    <property type="match status" value="1"/>
</dbReference>
<sequence>MQSHSLERQFACPFEDCSSSYRRKDHLNRHLLRHQGKTFGCPVEQCNSEFAFQGNMTRHIKEFHEEDSSLTPDDGPKQYVCPEAGCGKVFKFALKLQKHKDSHGMDILTLSVKLDSVEAFCFEPGCMKVFTNDQCLKAHVQTCHQHITCHIRGIKQLKKNIKRHLRTHETKQLVDSVKCSVAGCNRTFSTGDFEADELFRLRPRGGRKRRASSIESLIRKRISPADMSGSALGCPPEYLSWLLSVNSEDLQEGVTSGT</sequence>
<dbReference type="SUPFAM" id="SSF57667">
    <property type="entry name" value="beta-beta-alpha zinc fingers"/>
    <property type="match status" value="2"/>
</dbReference>
<proteinExistence type="predicted"/>
<evidence type="ECO:0000313" key="11">
    <source>
        <dbReference type="Proteomes" id="UP001370490"/>
    </source>
</evidence>
<organism evidence="10 11">
    <name type="scientific">Dillenia turbinata</name>
    <dbReference type="NCBI Taxonomy" id="194707"/>
    <lineage>
        <taxon>Eukaryota</taxon>
        <taxon>Viridiplantae</taxon>
        <taxon>Streptophyta</taxon>
        <taxon>Embryophyta</taxon>
        <taxon>Tracheophyta</taxon>
        <taxon>Spermatophyta</taxon>
        <taxon>Magnoliopsida</taxon>
        <taxon>eudicotyledons</taxon>
        <taxon>Gunneridae</taxon>
        <taxon>Pentapetalae</taxon>
        <taxon>Dilleniales</taxon>
        <taxon>Dilleniaceae</taxon>
        <taxon>Dillenia</taxon>
    </lineage>
</organism>
<comment type="subcellular location">
    <subcellularLocation>
        <location evidence="1">Nucleus</location>
    </subcellularLocation>
</comment>
<accession>A0AAN8V8W8</accession>
<keyword evidence="3 8" id="KW-0863">Zinc-finger</keyword>
<keyword evidence="11" id="KW-1185">Reference proteome</keyword>
<protein>
    <submittedName>
        <fullName evidence="10">Zinc finger C2H2-type</fullName>
    </submittedName>
</protein>
<keyword evidence="5" id="KW-0805">Transcription regulation</keyword>
<dbReference type="PROSITE" id="PS00028">
    <property type="entry name" value="ZINC_FINGER_C2H2_1"/>
    <property type="match status" value="4"/>
</dbReference>
<evidence type="ECO:0000256" key="3">
    <source>
        <dbReference type="ARBA" id="ARBA00022771"/>
    </source>
</evidence>
<dbReference type="EMBL" id="JBAMMX010000015">
    <property type="protein sequence ID" value="KAK6925781.1"/>
    <property type="molecule type" value="Genomic_DNA"/>
</dbReference>
<dbReference type="InterPro" id="IPR013087">
    <property type="entry name" value="Znf_C2H2_type"/>
</dbReference>